<reference evidence="2 3" key="1">
    <citation type="journal article" date="2015" name="Int. J. Syst. Evol. Microbiol.">
        <title>Micromonospora costi sp. nov., isolated from a leaf of Costus speciosus.</title>
        <authorList>
            <person name="Thawai C."/>
        </authorList>
    </citation>
    <scope>NUCLEOTIDE SEQUENCE [LARGE SCALE GENOMIC DNA]</scope>
    <source>
        <strain evidence="2 3">CS1-12</strain>
    </source>
</reference>
<evidence type="ECO:0000313" key="3">
    <source>
        <dbReference type="Proteomes" id="UP000279968"/>
    </source>
</evidence>
<dbReference type="PANTHER" id="PTHR46438">
    <property type="entry name" value="ALPHA/BETA-HYDROLASES SUPERFAMILY PROTEIN"/>
    <property type="match status" value="1"/>
</dbReference>
<organism evidence="2 3">
    <name type="scientific">Micromonospora costi</name>
    <dbReference type="NCBI Taxonomy" id="1530042"/>
    <lineage>
        <taxon>Bacteria</taxon>
        <taxon>Bacillati</taxon>
        <taxon>Actinomycetota</taxon>
        <taxon>Actinomycetes</taxon>
        <taxon>Micromonosporales</taxon>
        <taxon>Micromonosporaceae</taxon>
        <taxon>Micromonospora</taxon>
    </lineage>
</organism>
<dbReference type="InterPro" id="IPR000639">
    <property type="entry name" value="Epox_hydrolase-like"/>
</dbReference>
<dbReference type="Pfam" id="PF12697">
    <property type="entry name" value="Abhydrolase_6"/>
    <property type="match status" value="1"/>
</dbReference>
<dbReference type="InterPro" id="IPR029058">
    <property type="entry name" value="AB_hydrolase_fold"/>
</dbReference>
<evidence type="ECO:0000259" key="1">
    <source>
        <dbReference type="Pfam" id="PF12697"/>
    </source>
</evidence>
<dbReference type="Proteomes" id="UP000279968">
    <property type="component" value="Unassembled WGS sequence"/>
</dbReference>
<dbReference type="Gene3D" id="3.40.50.1820">
    <property type="entry name" value="alpha/beta hydrolase"/>
    <property type="match status" value="1"/>
</dbReference>
<protein>
    <submittedName>
        <fullName evidence="2">Alpha/beta hydrolase</fullName>
    </submittedName>
</protein>
<dbReference type="SUPFAM" id="SSF53474">
    <property type="entry name" value="alpha/beta-Hydrolases"/>
    <property type="match status" value="1"/>
</dbReference>
<sequence>MTDYLTVDGGTIAYEVTGEGPLVVLAHGMGNSRDAYRFVAPLLAASGYRVAAVDLRGCGESSAHWPSFTRTDIAGDLLAVIRHLGGPAVLVGHSISGGSATIAAAQAPDLISAIVELAPFTREQAMKLGDLRVASYRKGALRLAGTMMGSLSSWRGYLDLAYPGRKPADWTVRLAEIDAMLREPGRMTALRKMMQSTPADAGAQLGNVRCPALIIEGSLDPDWVDPRAEGEAIVTAMPAGLARLEVIKGAGHYPHVQYPDEVVSLMLPFLHANARASSKP</sequence>
<keyword evidence="3" id="KW-1185">Reference proteome</keyword>
<name>A0A3B0A0E4_9ACTN</name>
<keyword evidence="2" id="KW-0378">Hydrolase</keyword>
<dbReference type="PRINTS" id="PR00412">
    <property type="entry name" value="EPOXHYDRLASE"/>
</dbReference>
<feature type="domain" description="AB hydrolase-1" evidence="1">
    <location>
        <begin position="23"/>
        <end position="264"/>
    </location>
</feature>
<dbReference type="PANTHER" id="PTHR46438:SF11">
    <property type="entry name" value="LIPASE-RELATED"/>
    <property type="match status" value="1"/>
</dbReference>
<dbReference type="GO" id="GO:0016787">
    <property type="term" value="F:hydrolase activity"/>
    <property type="evidence" value="ECO:0007669"/>
    <property type="project" value="UniProtKB-KW"/>
</dbReference>
<evidence type="ECO:0000313" key="2">
    <source>
        <dbReference type="EMBL" id="RKN53036.1"/>
    </source>
</evidence>
<dbReference type="OrthoDB" id="3771266at2"/>
<dbReference type="InterPro" id="IPR000073">
    <property type="entry name" value="AB_hydrolase_1"/>
</dbReference>
<dbReference type="EMBL" id="RBAN01000004">
    <property type="protein sequence ID" value="RKN53036.1"/>
    <property type="molecule type" value="Genomic_DNA"/>
</dbReference>
<proteinExistence type="predicted"/>
<accession>A0A3B0A0E4</accession>
<dbReference type="AlphaFoldDB" id="A0A3B0A0E4"/>
<gene>
    <name evidence="2" type="ORF">D7193_24940</name>
</gene>
<dbReference type="RefSeq" id="WP_120781970.1">
    <property type="nucleotide sequence ID" value="NZ_JBHLUP010000002.1"/>
</dbReference>
<comment type="caution">
    <text evidence="2">The sequence shown here is derived from an EMBL/GenBank/DDBJ whole genome shotgun (WGS) entry which is preliminary data.</text>
</comment>